<dbReference type="Pfam" id="PF05362">
    <property type="entry name" value="Lon_C"/>
    <property type="match status" value="1"/>
</dbReference>
<dbReference type="InterPro" id="IPR008269">
    <property type="entry name" value="Lon_proteolytic"/>
</dbReference>
<dbReference type="Gene3D" id="2.30.42.10">
    <property type="match status" value="1"/>
</dbReference>
<keyword evidence="3" id="KW-1185">Reference proteome</keyword>
<dbReference type="Proteomes" id="UP001257739">
    <property type="component" value="Unassembled WGS sequence"/>
</dbReference>
<dbReference type="Pfam" id="PF13180">
    <property type="entry name" value="PDZ_2"/>
    <property type="match status" value="1"/>
</dbReference>
<dbReference type="PROSITE" id="PS50106">
    <property type="entry name" value="PDZ"/>
    <property type="match status" value="1"/>
</dbReference>
<evidence type="ECO:0000259" key="1">
    <source>
        <dbReference type="PROSITE" id="PS50106"/>
    </source>
</evidence>
<comment type="caution">
    <text evidence="2">The sequence shown here is derived from an EMBL/GenBank/DDBJ whole genome shotgun (WGS) entry which is preliminary data.</text>
</comment>
<dbReference type="InterPro" id="IPR020568">
    <property type="entry name" value="Ribosomal_Su5_D2-typ_SF"/>
</dbReference>
<dbReference type="InterPro" id="IPR014721">
    <property type="entry name" value="Ribsml_uS5_D2-typ_fold_subgr"/>
</dbReference>
<gene>
    <name evidence="2" type="ORF">J2X11_001134</name>
</gene>
<accession>A0ABU1UM91</accession>
<proteinExistence type="predicted"/>
<dbReference type="SUPFAM" id="SSF50156">
    <property type="entry name" value="PDZ domain-like"/>
    <property type="match status" value="1"/>
</dbReference>
<dbReference type="RefSeq" id="WP_309967850.1">
    <property type="nucleotide sequence ID" value="NZ_JAVDWH010000001.1"/>
</dbReference>
<reference evidence="2 3" key="1">
    <citation type="submission" date="2023-07" db="EMBL/GenBank/DDBJ databases">
        <title>Sorghum-associated microbial communities from plants grown in Nebraska, USA.</title>
        <authorList>
            <person name="Schachtman D."/>
        </authorList>
    </citation>
    <scope>NUCLEOTIDE SEQUENCE [LARGE SCALE GENOMIC DNA]</scope>
    <source>
        <strain evidence="2 3">BE248</strain>
    </source>
</reference>
<evidence type="ECO:0000313" key="3">
    <source>
        <dbReference type="Proteomes" id="UP001257739"/>
    </source>
</evidence>
<evidence type="ECO:0000313" key="2">
    <source>
        <dbReference type="EMBL" id="MDR7086295.1"/>
    </source>
</evidence>
<sequence length="356" mass="36962">MSDASTLSRRYTTMLVAVLSLIALTCVAMLVPVPYVMMRPGPAFDTLGEFEGKAMFTFDKSVKTYPTEGSLDFTTVSVTRADRNVSLGDAVWAYFGSDNAVVPKSLIYPEEETAEQSSKQGAAQLDSSKDSSRVAALRAAGYTVTGTPQVAGIVKDGAADGKLKAGDIVTGVDGAKVDSAEQLVKVVGEHKPGDVVIVSIIRKGKAQDIPITTKPAADNPKLPRIGVTLGTKYKYPFTVNNNVGRSIGGPSAGTMFALAIYDKLTPGALTGGKKIAGTGEMAPDGTVGPIGGVRQKMAGAAQHDTAIFLVPAANCAEAADGDNFGMKLIKITKLEDAISSLEALAKDPKAKVPSCS</sequence>
<protein>
    <submittedName>
        <fullName evidence="2">PDZ domain-containing protein</fullName>
    </submittedName>
</protein>
<name>A0ABU1UM91_9ACTN</name>
<organism evidence="2 3">
    <name type="scientific">Aeromicrobium panaciterrae</name>
    <dbReference type="NCBI Taxonomy" id="363861"/>
    <lineage>
        <taxon>Bacteria</taxon>
        <taxon>Bacillati</taxon>
        <taxon>Actinomycetota</taxon>
        <taxon>Actinomycetes</taxon>
        <taxon>Propionibacteriales</taxon>
        <taxon>Nocardioidaceae</taxon>
        <taxon>Aeromicrobium</taxon>
    </lineage>
</organism>
<dbReference type="InterPro" id="IPR001478">
    <property type="entry name" value="PDZ"/>
</dbReference>
<dbReference type="InterPro" id="IPR036034">
    <property type="entry name" value="PDZ_sf"/>
</dbReference>
<dbReference type="SUPFAM" id="SSF54211">
    <property type="entry name" value="Ribosomal protein S5 domain 2-like"/>
    <property type="match status" value="1"/>
</dbReference>
<dbReference type="Gene3D" id="3.30.230.10">
    <property type="match status" value="1"/>
</dbReference>
<feature type="domain" description="PDZ" evidence="1">
    <location>
        <begin position="122"/>
        <end position="185"/>
    </location>
</feature>
<dbReference type="EMBL" id="JAVDWH010000001">
    <property type="protein sequence ID" value="MDR7086295.1"/>
    <property type="molecule type" value="Genomic_DNA"/>
</dbReference>